<dbReference type="Proteomes" id="UP000198598">
    <property type="component" value="Unassembled WGS sequence"/>
</dbReference>
<dbReference type="Pfam" id="PF00593">
    <property type="entry name" value="TonB_dep_Rec_b-barrel"/>
    <property type="match status" value="1"/>
</dbReference>
<feature type="region of interest" description="Disordered" evidence="12">
    <location>
        <begin position="296"/>
        <end position="315"/>
    </location>
</feature>
<feature type="domain" description="TonB-dependent receptor-like beta-barrel" evidence="14">
    <location>
        <begin position="224"/>
        <end position="707"/>
    </location>
</feature>
<evidence type="ECO:0000256" key="9">
    <source>
        <dbReference type="ARBA" id="ARBA00023237"/>
    </source>
</evidence>
<dbReference type="GO" id="GO:0009279">
    <property type="term" value="C:cell outer membrane"/>
    <property type="evidence" value="ECO:0007669"/>
    <property type="project" value="UniProtKB-SubCell"/>
</dbReference>
<evidence type="ECO:0000256" key="10">
    <source>
        <dbReference type="PROSITE-ProRule" id="PRU01360"/>
    </source>
</evidence>
<evidence type="ECO:0000259" key="15">
    <source>
        <dbReference type="Pfam" id="PF07715"/>
    </source>
</evidence>
<evidence type="ECO:0000256" key="1">
    <source>
        <dbReference type="ARBA" id="ARBA00004571"/>
    </source>
</evidence>
<evidence type="ECO:0000313" key="17">
    <source>
        <dbReference type="Proteomes" id="UP000198598"/>
    </source>
</evidence>
<evidence type="ECO:0000256" key="5">
    <source>
        <dbReference type="ARBA" id="ARBA00022729"/>
    </source>
</evidence>
<evidence type="ECO:0000256" key="4">
    <source>
        <dbReference type="ARBA" id="ARBA00022692"/>
    </source>
</evidence>
<dbReference type="SUPFAM" id="SSF56935">
    <property type="entry name" value="Porins"/>
    <property type="match status" value="1"/>
</dbReference>
<evidence type="ECO:0000256" key="11">
    <source>
        <dbReference type="RuleBase" id="RU003357"/>
    </source>
</evidence>
<proteinExistence type="inferred from homology"/>
<accession>A0A1I1GAH4</accession>
<comment type="similarity">
    <text evidence="10 11">Belongs to the TonB-dependent receptor family.</text>
</comment>
<gene>
    <name evidence="16" type="ORF">SAMN05216167_101416</name>
</gene>
<evidence type="ECO:0000313" key="16">
    <source>
        <dbReference type="EMBL" id="SFC08292.1"/>
    </source>
</evidence>
<protein>
    <submittedName>
        <fullName evidence="16">Vitamin B12 transporter</fullName>
    </submittedName>
</protein>
<dbReference type="InterPro" id="IPR000531">
    <property type="entry name" value="Beta-barrel_TonB"/>
</dbReference>
<keyword evidence="4 10" id="KW-0812">Transmembrane</keyword>
<name>A0A1I1GAH4_9BACT</name>
<organism evidence="16 17">
    <name type="scientific">Spirosoma endophyticum</name>
    <dbReference type="NCBI Taxonomy" id="662367"/>
    <lineage>
        <taxon>Bacteria</taxon>
        <taxon>Pseudomonadati</taxon>
        <taxon>Bacteroidota</taxon>
        <taxon>Cytophagia</taxon>
        <taxon>Cytophagales</taxon>
        <taxon>Cytophagaceae</taxon>
        <taxon>Spirosoma</taxon>
    </lineage>
</organism>
<reference evidence="16 17" key="1">
    <citation type="submission" date="2016-10" db="EMBL/GenBank/DDBJ databases">
        <authorList>
            <person name="de Groot N.N."/>
        </authorList>
    </citation>
    <scope>NUCLEOTIDE SEQUENCE [LARGE SCALE GENOMIC DNA]</scope>
    <source>
        <strain evidence="16 17">DSM 26130</strain>
    </source>
</reference>
<keyword evidence="8" id="KW-0675">Receptor</keyword>
<evidence type="ECO:0000256" key="2">
    <source>
        <dbReference type="ARBA" id="ARBA00022448"/>
    </source>
</evidence>
<dbReference type="AlphaFoldDB" id="A0A1I1GAH4"/>
<dbReference type="PANTHER" id="PTHR30069">
    <property type="entry name" value="TONB-DEPENDENT OUTER MEMBRANE RECEPTOR"/>
    <property type="match status" value="1"/>
</dbReference>
<evidence type="ECO:0000259" key="14">
    <source>
        <dbReference type="Pfam" id="PF00593"/>
    </source>
</evidence>
<dbReference type="STRING" id="662367.SAMN05216167_101416"/>
<keyword evidence="7 10" id="KW-0472">Membrane</keyword>
<keyword evidence="3 10" id="KW-1134">Transmembrane beta strand</keyword>
<evidence type="ECO:0000256" key="7">
    <source>
        <dbReference type="ARBA" id="ARBA00023136"/>
    </source>
</evidence>
<keyword evidence="17" id="KW-1185">Reference proteome</keyword>
<dbReference type="InterPro" id="IPR039426">
    <property type="entry name" value="TonB-dep_rcpt-like"/>
</dbReference>
<evidence type="ECO:0000256" key="8">
    <source>
        <dbReference type="ARBA" id="ARBA00023170"/>
    </source>
</evidence>
<comment type="subcellular location">
    <subcellularLocation>
        <location evidence="1 10">Cell outer membrane</location>
        <topology evidence="1 10">Multi-pass membrane protein</topology>
    </subcellularLocation>
</comment>
<dbReference type="InterPro" id="IPR036942">
    <property type="entry name" value="Beta-barrel_TonB_sf"/>
</dbReference>
<keyword evidence="9 10" id="KW-0998">Cell outer membrane</keyword>
<evidence type="ECO:0000256" key="6">
    <source>
        <dbReference type="ARBA" id="ARBA00023077"/>
    </source>
</evidence>
<sequence>MQQSIYQMSVRRLWLPVLTSFSLFSTCVTASGQRITPDSTRERALDPVVVTATRYETRKEVIPQKLDIISQQDIALTPAYDLTDIVKKTASVNVIQYPSLSSGIGIRGFRPQFSGLNQRTLLLINGRPAGATNLSLINLNGVDRIEVLKGPASSLYGSQAMGGVINIITRRSRGETRGLAFLEYGSFKTVQSGLNVGGNLTKGLDYDLSFAYFERAADYKIGKDNLLRNAFGFTTSQRNYSAKPAERVDETKSDGQTRPFTQMHYYSGALRLGYQLSNKWRVDVRGERFQARDVESPGDITYGSTEASSKDVDRNTGEALVTGELGKHRPGLTVFRAEEATNNITTNVSGKPTVPYRSTQTTNAWQGIQLKDVWQLGRHSLIVGYDYLNASTQSRRWINDTTERAPTQPNYALISSAFYAQLLLTVNRLTIQPGIRYDNITFDVKNTPLLTTYQGGKKTNPFVSPSIGLSYQLLQSVRVKGTVGRAFVTPDAFSVAGYSETRTTAGKISVIAGNPDLTNESSLGWDLGLSFSKPQTGLSANVTYFSTHIKNRIARVVSTVNEVLPNKDVIVSRTSYVNAADSDISGLETEVAYDFGALKNYRYSLRVFANATSMFRATEIIVGTDASRSERDIANVAKTNVNYGLEYDNLSWLRMRLSGRYVGTRKDTDFTDVASPEIEYPSYMVLDFATSFNLAKRHTMTLQVTNLTDENYYEKRGYNLPGRAVSVRYAVAF</sequence>
<dbReference type="InterPro" id="IPR037066">
    <property type="entry name" value="Plug_dom_sf"/>
</dbReference>
<keyword evidence="6 11" id="KW-0798">TonB box</keyword>
<dbReference type="PROSITE" id="PS52016">
    <property type="entry name" value="TONB_DEPENDENT_REC_3"/>
    <property type="match status" value="1"/>
</dbReference>
<dbReference type="CDD" id="cd01347">
    <property type="entry name" value="ligand_gated_channel"/>
    <property type="match status" value="1"/>
</dbReference>
<dbReference type="Gene3D" id="2.170.130.10">
    <property type="entry name" value="TonB-dependent receptor, plug domain"/>
    <property type="match status" value="1"/>
</dbReference>
<dbReference type="EMBL" id="FOLQ01000001">
    <property type="protein sequence ID" value="SFC08292.1"/>
    <property type="molecule type" value="Genomic_DNA"/>
</dbReference>
<dbReference type="PANTHER" id="PTHR30069:SF29">
    <property type="entry name" value="HEMOGLOBIN AND HEMOGLOBIN-HAPTOGLOBIN-BINDING PROTEIN 1-RELATED"/>
    <property type="match status" value="1"/>
</dbReference>
<keyword evidence="5 13" id="KW-0732">Signal</keyword>
<feature type="signal peptide" evidence="13">
    <location>
        <begin position="1"/>
        <end position="30"/>
    </location>
</feature>
<dbReference type="GO" id="GO:0015344">
    <property type="term" value="F:siderophore uptake transmembrane transporter activity"/>
    <property type="evidence" value="ECO:0007669"/>
    <property type="project" value="TreeGrafter"/>
</dbReference>
<dbReference type="GO" id="GO:0044718">
    <property type="term" value="P:siderophore transmembrane transport"/>
    <property type="evidence" value="ECO:0007669"/>
    <property type="project" value="TreeGrafter"/>
</dbReference>
<dbReference type="Gene3D" id="2.40.170.20">
    <property type="entry name" value="TonB-dependent receptor, beta-barrel domain"/>
    <property type="match status" value="1"/>
</dbReference>
<evidence type="ECO:0000256" key="3">
    <source>
        <dbReference type="ARBA" id="ARBA00022452"/>
    </source>
</evidence>
<feature type="chain" id="PRO_5011600433" evidence="13">
    <location>
        <begin position="31"/>
        <end position="733"/>
    </location>
</feature>
<evidence type="ECO:0000256" key="12">
    <source>
        <dbReference type="SAM" id="MobiDB-lite"/>
    </source>
</evidence>
<evidence type="ECO:0000256" key="13">
    <source>
        <dbReference type="SAM" id="SignalP"/>
    </source>
</evidence>
<feature type="domain" description="TonB-dependent receptor plug" evidence="15">
    <location>
        <begin position="61"/>
        <end position="164"/>
    </location>
</feature>
<dbReference type="InterPro" id="IPR012910">
    <property type="entry name" value="Plug_dom"/>
</dbReference>
<dbReference type="Pfam" id="PF07715">
    <property type="entry name" value="Plug"/>
    <property type="match status" value="1"/>
</dbReference>
<keyword evidence="2 10" id="KW-0813">Transport</keyword>